<evidence type="ECO:0000313" key="2">
    <source>
        <dbReference type="EMBL" id="CAA9275557.1"/>
    </source>
</evidence>
<protein>
    <submittedName>
        <fullName evidence="2">Polyphosphate glucokinase</fullName>
        <ecNumber evidence="2">2.7.1.63</ecNumber>
    </submittedName>
</protein>
<gene>
    <name evidence="2" type="ORF">AVDCRST_MAG26-3045</name>
</gene>
<dbReference type="InterPro" id="IPR000600">
    <property type="entry name" value="ROK"/>
</dbReference>
<name>A0A6J4JB65_9CHLR</name>
<dbReference type="PANTHER" id="PTHR18964:SF146">
    <property type="entry name" value="POLYPHOSPHATE GLUCOKINASE"/>
    <property type="match status" value="1"/>
</dbReference>
<dbReference type="CDD" id="cd24058">
    <property type="entry name" value="ASKHA_NBD_ROK_PPGK"/>
    <property type="match status" value="1"/>
</dbReference>
<dbReference type="Gene3D" id="3.30.420.40">
    <property type="match status" value="2"/>
</dbReference>
<comment type="similarity">
    <text evidence="1">Belongs to the ROK (NagC/XylR) family.</text>
</comment>
<dbReference type="EMBL" id="CADCTK010000706">
    <property type="protein sequence ID" value="CAA9275557.1"/>
    <property type="molecule type" value="Genomic_DNA"/>
</dbReference>
<dbReference type="EC" id="2.7.1.63" evidence="2"/>
<dbReference type="GO" id="GO:0047330">
    <property type="term" value="F:polyphosphate-glucose phosphotransferase activity"/>
    <property type="evidence" value="ECO:0007669"/>
    <property type="project" value="UniProtKB-EC"/>
</dbReference>
<organism evidence="2">
    <name type="scientific">uncultured Chloroflexia bacterium</name>
    <dbReference type="NCBI Taxonomy" id="1672391"/>
    <lineage>
        <taxon>Bacteria</taxon>
        <taxon>Bacillati</taxon>
        <taxon>Chloroflexota</taxon>
        <taxon>Chloroflexia</taxon>
        <taxon>environmental samples</taxon>
    </lineage>
</organism>
<dbReference type="NCBIfam" id="NF045942">
    <property type="entry name" value="PolPhglucPhase"/>
    <property type="match status" value="1"/>
</dbReference>
<dbReference type="InterPro" id="IPR043129">
    <property type="entry name" value="ATPase_NBD"/>
</dbReference>
<dbReference type="AlphaFoldDB" id="A0A6J4JB65"/>
<dbReference type="PANTHER" id="PTHR18964">
    <property type="entry name" value="ROK (REPRESSOR, ORF, KINASE) FAMILY"/>
    <property type="match status" value="1"/>
</dbReference>
<keyword evidence="2" id="KW-0418">Kinase</keyword>
<dbReference type="SUPFAM" id="SSF53067">
    <property type="entry name" value="Actin-like ATPase domain"/>
    <property type="match status" value="1"/>
</dbReference>
<keyword evidence="2" id="KW-0808">Transferase</keyword>
<reference evidence="2" key="1">
    <citation type="submission" date="2020-02" db="EMBL/GenBank/DDBJ databases">
        <authorList>
            <person name="Meier V. D."/>
        </authorList>
    </citation>
    <scope>NUCLEOTIDE SEQUENCE</scope>
    <source>
        <strain evidence="2">AVDCRST_MAG26</strain>
    </source>
</reference>
<sequence>MQVLGLDVGGSGIKGAPVDLASGALLSERFRIPTPQPATPTAVIGVATEVVRHFNLPGPIGCGFPAAIKGGTVQTAANIDPAWIGVRIEDEMQAAIGRPVRVLNDADAAGLAEMRWGAGRDHPGVVLILTFGTGIGSALFVDGRLVPNTEFGHIEVRGKEAEHRAADSVRERKNLSWKQWAQRVDEYLDALQKVIWPDLIVVGGGASNFASKFVPLLTSRTPIVPAQLLNNAGIAGAALAAAPDGA</sequence>
<accession>A0A6J4JB65</accession>
<proteinExistence type="inferred from homology"/>
<evidence type="ECO:0000256" key="1">
    <source>
        <dbReference type="ARBA" id="ARBA00006479"/>
    </source>
</evidence>
<dbReference type="Pfam" id="PF00480">
    <property type="entry name" value="ROK"/>
    <property type="match status" value="1"/>
</dbReference>